<feature type="compositionally biased region" description="Low complexity" evidence="1">
    <location>
        <begin position="36"/>
        <end position="52"/>
    </location>
</feature>
<proteinExistence type="predicted"/>
<dbReference type="EMBL" id="AMGV01000003">
    <property type="protein sequence ID" value="KEF59902.1"/>
    <property type="molecule type" value="Genomic_DNA"/>
</dbReference>
<evidence type="ECO:0000313" key="3">
    <source>
        <dbReference type="Proteomes" id="UP000027920"/>
    </source>
</evidence>
<protein>
    <submittedName>
        <fullName evidence="2">Uncharacterized protein</fullName>
    </submittedName>
</protein>
<dbReference type="AlphaFoldDB" id="A0A072PJI5"/>
<dbReference type="GeneID" id="25279679"/>
<organism evidence="2 3">
    <name type="scientific">Exophiala aquamarina CBS 119918</name>
    <dbReference type="NCBI Taxonomy" id="1182545"/>
    <lineage>
        <taxon>Eukaryota</taxon>
        <taxon>Fungi</taxon>
        <taxon>Dikarya</taxon>
        <taxon>Ascomycota</taxon>
        <taxon>Pezizomycotina</taxon>
        <taxon>Eurotiomycetes</taxon>
        <taxon>Chaetothyriomycetidae</taxon>
        <taxon>Chaetothyriales</taxon>
        <taxon>Herpotrichiellaceae</taxon>
        <taxon>Exophiala</taxon>
    </lineage>
</organism>
<comment type="caution">
    <text evidence="2">The sequence shown here is derived from an EMBL/GenBank/DDBJ whole genome shotgun (WGS) entry which is preliminary data.</text>
</comment>
<evidence type="ECO:0000313" key="2">
    <source>
        <dbReference type="EMBL" id="KEF59902.1"/>
    </source>
</evidence>
<dbReference type="HOGENOM" id="CLU_053392_1_0_1"/>
<feature type="compositionally biased region" description="Polar residues" evidence="1">
    <location>
        <begin position="64"/>
        <end position="73"/>
    </location>
</feature>
<sequence>MPSSEKANLQAHFNRQSQAEAPSSTPGDLPPAYENTVVSTNTSNSHPTSPSHLRARTRPRPNSAPINTPSQNPLKTLSRLSSLNLSSYGVRDAKLSDDHTTLTTSRDELATTQYALAKFIHDQAALPPKPVMVIRGTHASYGTHGGTAVDFELKLNLMGMLDLESDGPDFDGTGRSRLRVKAFPHQQQQAGSSSSSSQQGLGSTPTPTTTTTTATSSSSLSSSPLFKRSSSTNPNLNPLDCWIQKFTSHSSTKADNRSFTLTRVTLNMPRAILEGHVRTLIAATKYRGKVTVEFPVLHSTVTVERHNGNWFTNLLNITPTKTFDVVQSVWSIGGEPGQRETGDGELVEFAESDERGGERDDTADRNARAGLVAQEWWSEWQGAIWNAVLAGRHGWITVEDWLEASMGVRQKDKGKEWGVDYQG</sequence>
<dbReference type="VEuPathDB" id="FungiDB:A1O9_04750"/>
<gene>
    <name evidence="2" type="ORF">A1O9_04750</name>
</gene>
<feature type="region of interest" description="Disordered" evidence="1">
    <location>
        <begin position="1"/>
        <end position="75"/>
    </location>
</feature>
<feature type="compositionally biased region" description="Polar residues" evidence="1">
    <location>
        <begin position="1"/>
        <end position="26"/>
    </location>
</feature>
<evidence type="ECO:0000256" key="1">
    <source>
        <dbReference type="SAM" id="MobiDB-lite"/>
    </source>
</evidence>
<dbReference type="OrthoDB" id="203796at2759"/>
<name>A0A072PJI5_9EURO</name>
<dbReference type="RefSeq" id="XP_013262492.1">
    <property type="nucleotide sequence ID" value="XM_013407038.1"/>
</dbReference>
<dbReference type="PANTHER" id="PTHR37848">
    <property type="entry name" value="EXPRESSED PROTEIN"/>
    <property type="match status" value="1"/>
</dbReference>
<reference evidence="2 3" key="1">
    <citation type="submission" date="2013-03" db="EMBL/GenBank/DDBJ databases">
        <title>The Genome Sequence of Exophiala aquamarina CBS 119918.</title>
        <authorList>
            <consortium name="The Broad Institute Genomics Platform"/>
            <person name="Cuomo C."/>
            <person name="de Hoog S."/>
            <person name="Gorbushina A."/>
            <person name="Walker B."/>
            <person name="Young S.K."/>
            <person name="Zeng Q."/>
            <person name="Gargeya S."/>
            <person name="Fitzgerald M."/>
            <person name="Haas B."/>
            <person name="Abouelleil A."/>
            <person name="Allen A.W."/>
            <person name="Alvarado L."/>
            <person name="Arachchi H.M."/>
            <person name="Berlin A.M."/>
            <person name="Chapman S.B."/>
            <person name="Gainer-Dewar J."/>
            <person name="Goldberg J."/>
            <person name="Griggs A."/>
            <person name="Gujja S."/>
            <person name="Hansen M."/>
            <person name="Howarth C."/>
            <person name="Imamovic A."/>
            <person name="Ireland A."/>
            <person name="Larimer J."/>
            <person name="McCowan C."/>
            <person name="Murphy C."/>
            <person name="Pearson M."/>
            <person name="Poon T.W."/>
            <person name="Priest M."/>
            <person name="Roberts A."/>
            <person name="Saif S."/>
            <person name="Shea T."/>
            <person name="Sisk P."/>
            <person name="Sykes S."/>
            <person name="Wortman J."/>
            <person name="Nusbaum C."/>
            <person name="Birren B."/>
        </authorList>
    </citation>
    <scope>NUCLEOTIDE SEQUENCE [LARGE SCALE GENOMIC DNA]</scope>
    <source>
        <strain evidence="2 3">CBS 119918</strain>
    </source>
</reference>
<feature type="region of interest" description="Disordered" evidence="1">
    <location>
        <begin position="183"/>
        <end position="232"/>
    </location>
</feature>
<dbReference type="PANTHER" id="PTHR37848:SF1">
    <property type="entry name" value="SUN DOMAIN-CONTAINING PROTEIN"/>
    <property type="match status" value="1"/>
</dbReference>
<dbReference type="Proteomes" id="UP000027920">
    <property type="component" value="Unassembled WGS sequence"/>
</dbReference>
<feature type="compositionally biased region" description="Low complexity" evidence="1">
    <location>
        <begin position="186"/>
        <end position="232"/>
    </location>
</feature>
<keyword evidence="3" id="KW-1185">Reference proteome</keyword>
<accession>A0A072PJI5</accession>